<dbReference type="InterPro" id="IPR051909">
    <property type="entry name" value="MFP_Cation_Efflux"/>
</dbReference>
<dbReference type="Gene3D" id="2.40.420.20">
    <property type="match status" value="1"/>
</dbReference>
<sequence length="122" mass="12425">MPAWQARGVLVAKAPALSGGQRVLLRARIDEPGALLPGAEVQARLQRAAPPGSWTVPPSALTESGAQPALLVRNATGFRIVPVTVLARLPEAVLVRGALHAGDQVASHGVVALRAAAGEVAP</sequence>
<protein>
    <recommendedName>
        <fullName evidence="3">Efflux transporter, RND family, MFP subunit</fullName>
    </recommendedName>
</protein>
<dbReference type="PANTHER" id="PTHR30097:SF4">
    <property type="entry name" value="SLR6042 PROTEIN"/>
    <property type="match status" value="1"/>
</dbReference>
<evidence type="ECO:0008006" key="3">
    <source>
        <dbReference type="Google" id="ProtNLM"/>
    </source>
</evidence>
<gene>
    <name evidence="2" type="ORF">GALL_488140</name>
</gene>
<organism evidence="2">
    <name type="scientific">mine drainage metagenome</name>
    <dbReference type="NCBI Taxonomy" id="410659"/>
    <lineage>
        <taxon>unclassified sequences</taxon>
        <taxon>metagenomes</taxon>
        <taxon>ecological metagenomes</taxon>
    </lineage>
</organism>
<dbReference type="GO" id="GO:0060003">
    <property type="term" value="P:copper ion export"/>
    <property type="evidence" value="ECO:0007669"/>
    <property type="project" value="TreeGrafter"/>
</dbReference>
<dbReference type="AlphaFoldDB" id="A0A1J5PE01"/>
<accession>A0A1J5PE01</accession>
<evidence type="ECO:0000313" key="2">
    <source>
        <dbReference type="EMBL" id="OIQ69582.1"/>
    </source>
</evidence>
<dbReference type="GO" id="GO:0046914">
    <property type="term" value="F:transition metal ion binding"/>
    <property type="evidence" value="ECO:0007669"/>
    <property type="project" value="TreeGrafter"/>
</dbReference>
<dbReference type="GO" id="GO:0030288">
    <property type="term" value="C:outer membrane-bounded periplasmic space"/>
    <property type="evidence" value="ECO:0007669"/>
    <property type="project" value="TreeGrafter"/>
</dbReference>
<keyword evidence="1" id="KW-0813">Transport</keyword>
<proteinExistence type="predicted"/>
<comment type="caution">
    <text evidence="2">The sequence shown here is derived from an EMBL/GenBank/DDBJ whole genome shotgun (WGS) entry which is preliminary data.</text>
</comment>
<reference evidence="2" key="1">
    <citation type="submission" date="2016-10" db="EMBL/GenBank/DDBJ databases">
        <title>Sequence of Gallionella enrichment culture.</title>
        <authorList>
            <person name="Poehlein A."/>
            <person name="Muehling M."/>
            <person name="Daniel R."/>
        </authorList>
    </citation>
    <scope>NUCLEOTIDE SEQUENCE</scope>
</reference>
<evidence type="ECO:0000256" key="1">
    <source>
        <dbReference type="ARBA" id="ARBA00022448"/>
    </source>
</evidence>
<dbReference type="GO" id="GO:0015679">
    <property type="term" value="P:plasma membrane copper ion transport"/>
    <property type="evidence" value="ECO:0007669"/>
    <property type="project" value="TreeGrafter"/>
</dbReference>
<dbReference type="EMBL" id="MLJW01004645">
    <property type="protein sequence ID" value="OIQ69582.1"/>
    <property type="molecule type" value="Genomic_DNA"/>
</dbReference>
<dbReference type="PANTHER" id="PTHR30097">
    <property type="entry name" value="CATION EFFLUX SYSTEM PROTEIN CUSB"/>
    <property type="match status" value="1"/>
</dbReference>
<name>A0A1J5PE01_9ZZZZ</name>